<accession>A0A921QB94</accession>
<reference evidence="1" key="1">
    <citation type="journal article" date="2019" name="BMC Genomics">
        <title>A new reference genome for Sorghum bicolor reveals high levels of sequence similarity between sweet and grain genotypes: implications for the genetics of sugar metabolism.</title>
        <authorList>
            <person name="Cooper E.A."/>
            <person name="Brenton Z.W."/>
            <person name="Flinn B.S."/>
            <person name="Jenkins J."/>
            <person name="Shu S."/>
            <person name="Flowers D."/>
            <person name="Luo F."/>
            <person name="Wang Y."/>
            <person name="Xia P."/>
            <person name="Barry K."/>
            <person name="Daum C."/>
            <person name="Lipzen A."/>
            <person name="Yoshinaga Y."/>
            <person name="Schmutz J."/>
            <person name="Saski C."/>
            <person name="Vermerris W."/>
            <person name="Kresovich S."/>
        </authorList>
    </citation>
    <scope>NUCLEOTIDE SEQUENCE</scope>
</reference>
<proteinExistence type="predicted"/>
<evidence type="ECO:0000313" key="1">
    <source>
        <dbReference type="EMBL" id="KAG0517116.1"/>
    </source>
</evidence>
<dbReference type="Proteomes" id="UP000807115">
    <property type="component" value="Chromosome 9"/>
</dbReference>
<evidence type="ECO:0000313" key="2">
    <source>
        <dbReference type="Proteomes" id="UP000807115"/>
    </source>
</evidence>
<reference evidence="1" key="2">
    <citation type="submission" date="2020-10" db="EMBL/GenBank/DDBJ databases">
        <authorList>
            <person name="Cooper E.A."/>
            <person name="Brenton Z.W."/>
            <person name="Flinn B.S."/>
            <person name="Jenkins J."/>
            <person name="Shu S."/>
            <person name="Flowers D."/>
            <person name="Luo F."/>
            <person name="Wang Y."/>
            <person name="Xia P."/>
            <person name="Barry K."/>
            <person name="Daum C."/>
            <person name="Lipzen A."/>
            <person name="Yoshinaga Y."/>
            <person name="Schmutz J."/>
            <person name="Saski C."/>
            <person name="Vermerris W."/>
            <person name="Kresovich S."/>
        </authorList>
    </citation>
    <scope>NUCLEOTIDE SEQUENCE</scope>
</reference>
<comment type="caution">
    <text evidence="1">The sequence shown here is derived from an EMBL/GenBank/DDBJ whole genome shotgun (WGS) entry which is preliminary data.</text>
</comment>
<name>A0A921QB94_SORBI</name>
<dbReference type="AlphaFoldDB" id="A0A921QB94"/>
<gene>
    <name evidence="1" type="ORF">BDA96_09G060700</name>
</gene>
<protein>
    <submittedName>
        <fullName evidence="1">Uncharacterized protein</fullName>
    </submittedName>
</protein>
<organism evidence="1 2">
    <name type="scientific">Sorghum bicolor</name>
    <name type="common">Sorghum</name>
    <name type="synonym">Sorghum vulgare</name>
    <dbReference type="NCBI Taxonomy" id="4558"/>
    <lineage>
        <taxon>Eukaryota</taxon>
        <taxon>Viridiplantae</taxon>
        <taxon>Streptophyta</taxon>
        <taxon>Embryophyta</taxon>
        <taxon>Tracheophyta</taxon>
        <taxon>Spermatophyta</taxon>
        <taxon>Magnoliopsida</taxon>
        <taxon>Liliopsida</taxon>
        <taxon>Poales</taxon>
        <taxon>Poaceae</taxon>
        <taxon>PACMAD clade</taxon>
        <taxon>Panicoideae</taxon>
        <taxon>Andropogonodae</taxon>
        <taxon>Andropogoneae</taxon>
        <taxon>Sorghinae</taxon>
        <taxon>Sorghum</taxon>
    </lineage>
</organism>
<sequence length="79" mass="8897">MCLPSPATAWLVPTIYRDASIHPTLVCPARNSASQRWCYQLGTDLFSYWQIAEVVKQLAREATTVVELLMVGRIPLHLV</sequence>
<dbReference type="EMBL" id="CM027688">
    <property type="protein sequence ID" value="KAG0517116.1"/>
    <property type="molecule type" value="Genomic_DNA"/>
</dbReference>